<evidence type="ECO:0000256" key="1">
    <source>
        <dbReference type="SAM" id="MobiDB-lite"/>
    </source>
</evidence>
<proteinExistence type="predicted"/>
<evidence type="ECO:0000313" key="2">
    <source>
        <dbReference type="EMBL" id="MBY31911.1"/>
    </source>
</evidence>
<accession>A0A2S2PR11</accession>
<protein>
    <submittedName>
        <fullName evidence="2">Uncharacterized protein</fullName>
    </submittedName>
</protein>
<organism evidence="2">
    <name type="scientific">Schizaphis graminum</name>
    <name type="common">Green bug aphid</name>
    <dbReference type="NCBI Taxonomy" id="13262"/>
    <lineage>
        <taxon>Eukaryota</taxon>
        <taxon>Metazoa</taxon>
        <taxon>Ecdysozoa</taxon>
        <taxon>Arthropoda</taxon>
        <taxon>Hexapoda</taxon>
        <taxon>Insecta</taxon>
        <taxon>Pterygota</taxon>
        <taxon>Neoptera</taxon>
        <taxon>Paraneoptera</taxon>
        <taxon>Hemiptera</taxon>
        <taxon>Sternorrhyncha</taxon>
        <taxon>Aphidomorpha</taxon>
        <taxon>Aphidoidea</taxon>
        <taxon>Aphididae</taxon>
        <taxon>Aphidini</taxon>
        <taxon>Schizaphis</taxon>
    </lineage>
</organism>
<dbReference type="AlphaFoldDB" id="A0A2S2PR11"/>
<reference evidence="2" key="1">
    <citation type="submission" date="2018-04" db="EMBL/GenBank/DDBJ databases">
        <title>Transcriptome of Schizaphis graminum biotype I.</title>
        <authorList>
            <person name="Scully E.D."/>
            <person name="Geib S.M."/>
            <person name="Palmer N.A."/>
            <person name="Koch K."/>
            <person name="Bradshaw J."/>
            <person name="Heng-Moss T."/>
            <person name="Sarath G."/>
        </authorList>
    </citation>
    <scope>NUCLEOTIDE SEQUENCE</scope>
</reference>
<dbReference type="EMBL" id="GGMR01019292">
    <property type="protein sequence ID" value="MBY31911.1"/>
    <property type="molecule type" value="Transcribed_RNA"/>
</dbReference>
<gene>
    <name evidence="2" type="ORF">g.54035</name>
</gene>
<sequence length="233" mass="26853">MSFKPFKPNHTNNCPSKENVNLTQHKNDDKEYKMITPVTRMDTPVCPPRFNMNNQKLVGLQLSQKQQEIKKLNTLNSFIDKYNMNELENSLPKFPLRTIWTNDNSSKDFGCTLPSKVHTFKKPFSSNSNHLSATKQSTNYMVNSRYQNQSQVIPTITNNGSTSGYFKSSYSGQKLHPIVENMDTSFFTVDNEKLSPVIGQNINTLEQYSLGCINQPFNMDDIWKDNQYQSPRM</sequence>
<name>A0A2S2PR11_SCHGA</name>
<feature type="region of interest" description="Disordered" evidence="1">
    <location>
        <begin position="1"/>
        <end position="26"/>
    </location>
</feature>
<feature type="compositionally biased region" description="Polar residues" evidence="1">
    <location>
        <begin position="9"/>
        <end position="24"/>
    </location>
</feature>